<evidence type="ECO:0000313" key="3">
    <source>
        <dbReference type="Proteomes" id="UP000283701"/>
    </source>
</evidence>
<reference evidence="2 3" key="1">
    <citation type="submission" date="2018-08" db="EMBL/GenBank/DDBJ databases">
        <title>A genome reference for cultivated species of the human gut microbiota.</title>
        <authorList>
            <person name="Zou Y."/>
            <person name="Xue W."/>
            <person name="Luo G."/>
        </authorList>
    </citation>
    <scope>NUCLEOTIDE SEQUENCE [LARGE SCALE GENOMIC DNA]</scope>
    <source>
        <strain evidence="2 3">AM23-23AC</strain>
    </source>
</reference>
<sequence>MFDAARKDGIYPVVWEGYRTYEEQQKILDDKIKAYINEGYSQSRAERTAKGWVALPGTSEHQLGIAVDINADKSKSSNDEVYTWLAANAHNYGFCIDKEGVTEEWLNSKAKSARKYSTVFYRGTSDDELDLSGFPKSSRDNIQVALEKQVLIISLGAKLKVGKCKAIRDWFLANEFADFVDEAGSRIRKDESYEKNYLIGKYGAIPTLKSIDIFKEDCDLKINRIKIIKSIGLKKICWIRFVKSVGLE</sequence>
<gene>
    <name evidence="2" type="ORF">DW654_13870</name>
</gene>
<dbReference type="Gene3D" id="3.30.1380.10">
    <property type="match status" value="1"/>
</dbReference>
<dbReference type="InterPro" id="IPR009045">
    <property type="entry name" value="Zn_M74/Hedgehog-like"/>
</dbReference>
<dbReference type="SUPFAM" id="SSF55166">
    <property type="entry name" value="Hedgehog/DD-peptidase"/>
    <property type="match status" value="1"/>
</dbReference>
<dbReference type="GO" id="GO:0006508">
    <property type="term" value="P:proteolysis"/>
    <property type="evidence" value="ECO:0007669"/>
    <property type="project" value="InterPro"/>
</dbReference>
<protein>
    <recommendedName>
        <fullName evidence="1">D-alanyl-D-alanine carboxypeptidase-like core domain-containing protein</fullName>
    </recommendedName>
</protein>
<comment type="caution">
    <text evidence="2">The sequence shown here is derived from an EMBL/GenBank/DDBJ whole genome shotgun (WGS) entry which is preliminary data.</text>
</comment>
<dbReference type="GO" id="GO:0008233">
    <property type="term" value="F:peptidase activity"/>
    <property type="evidence" value="ECO:0007669"/>
    <property type="project" value="InterPro"/>
</dbReference>
<feature type="domain" description="D-alanyl-D-alanine carboxypeptidase-like core" evidence="1">
    <location>
        <begin position="1"/>
        <end position="97"/>
    </location>
</feature>
<organism evidence="2 3">
    <name type="scientific">Roseburia inulinivorans</name>
    <dbReference type="NCBI Taxonomy" id="360807"/>
    <lineage>
        <taxon>Bacteria</taxon>
        <taxon>Bacillati</taxon>
        <taxon>Bacillota</taxon>
        <taxon>Clostridia</taxon>
        <taxon>Lachnospirales</taxon>
        <taxon>Lachnospiraceae</taxon>
        <taxon>Roseburia</taxon>
    </lineage>
</organism>
<dbReference type="AlphaFoldDB" id="A0A3R6HPQ8"/>
<accession>A0A3R6HPQ8</accession>
<dbReference type="EMBL" id="QRHP01000020">
    <property type="protein sequence ID" value="RHF82073.1"/>
    <property type="molecule type" value="Genomic_DNA"/>
</dbReference>
<dbReference type="PANTHER" id="PTHR34385">
    <property type="entry name" value="D-ALANYL-D-ALANINE CARBOXYPEPTIDASE"/>
    <property type="match status" value="1"/>
</dbReference>
<evidence type="ECO:0000313" key="2">
    <source>
        <dbReference type="EMBL" id="RHF82073.1"/>
    </source>
</evidence>
<dbReference type="InterPro" id="IPR003709">
    <property type="entry name" value="VanY-like_core_dom"/>
</dbReference>
<dbReference type="Proteomes" id="UP000283701">
    <property type="component" value="Unassembled WGS sequence"/>
</dbReference>
<proteinExistence type="predicted"/>
<dbReference type="PANTHER" id="PTHR34385:SF1">
    <property type="entry name" value="PEPTIDOGLYCAN L-ALANYL-D-GLUTAMATE ENDOPEPTIDASE CWLK"/>
    <property type="match status" value="1"/>
</dbReference>
<dbReference type="Pfam" id="PF02557">
    <property type="entry name" value="VanY"/>
    <property type="match status" value="1"/>
</dbReference>
<evidence type="ECO:0000259" key="1">
    <source>
        <dbReference type="Pfam" id="PF02557"/>
    </source>
</evidence>
<dbReference type="InterPro" id="IPR052179">
    <property type="entry name" value="DD-CPase-like"/>
</dbReference>
<name>A0A3R6HPQ8_9FIRM</name>